<keyword evidence="12" id="KW-0963">Cytoplasm</keyword>
<evidence type="ECO:0000256" key="5">
    <source>
        <dbReference type="ARBA" id="ARBA00008310"/>
    </source>
</evidence>
<evidence type="ECO:0000313" key="14">
    <source>
        <dbReference type="EMBL" id="TNC30532.1"/>
    </source>
</evidence>
<gene>
    <name evidence="14" type="primary">hemG</name>
    <name evidence="15" type="ORF">FHE65_15650</name>
    <name evidence="14" type="ORF">FHE65_32740</name>
</gene>
<dbReference type="Gene3D" id="1.10.3110.10">
    <property type="entry name" value="protoporphyrinogen ix oxidase, domain 3"/>
    <property type="match status" value="1"/>
</dbReference>
<dbReference type="InterPro" id="IPR050464">
    <property type="entry name" value="Zeta_carotene_desat/Oxidored"/>
</dbReference>
<protein>
    <recommendedName>
        <fullName evidence="7 12">Coproporphyrinogen III oxidase</fullName>
        <ecNumber evidence="6 12">1.3.3.15</ecNumber>
    </recommendedName>
</protein>
<evidence type="ECO:0000256" key="2">
    <source>
        <dbReference type="ARBA" id="ARBA00001974"/>
    </source>
</evidence>
<evidence type="ECO:0000256" key="4">
    <source>
        <dbReference type="ARBA" id="ARBA00004744"/>
    </source>
</evidence>
<dbReference type="GO" id="GO:0006783">
    <property type="term" value="P:heme biosynthetic process"/>
    <property type="evidence" value="ECO:0007669"/>
    <property type="project" value="UniProtKB-UniRule"/>
</dbReference>
<evidence type="ECO:0000256" key="11">
    <source>
        <dbReference type="ARBA" id="ARBA00023133"/>
    </source>
</evidence>
<dbReference type="UniPathway" id="UPA00252"/>
<evidence type="ECO:0000256" key="3">
    <source>
        <dbReference type="ARBA" id="ARBA00002185"/>
    </source>
</evidence>
<keyword evidence="8 12" id="KW-0285">Flavoprotein</keyword>
<comment type="similarity">
    <text evidence="5 12">Belongs to the protoporphyrinogen/coproporphyrinogen oxidase family. Coproporphyrinogen III oxidase subfamily.</text>
</comment>
<dbReference type="InterPro" id="IPR036188">
    <property type="entry name" value="FAD/NAD-bd_sf"/>
</dbReference>
<dbReference type="GO" id="GO:0005737">
    <property type="term" value="C:cytoplasm"/>
    <property type="evidence" value="ECO:0007669"/>
    <property type="project" value="UniProtKB-SubCell"/>
</dbReference>
<evidence type="ECO:0000256" key="6">
    <source>
        <dbReference type="ARBA" id="ARBA00012402"/>
    </source>
</evidence>
<comment type="cofactor">
    <cofactor evidence="2 12">
        <name>FAD</name>
        <dbReference type="ChEBI" id="CHEBI:57692"/>
    </cofactor>
</comment>
<dbReference type="SUPFAM" id="SSF51905">
    <property type="entry name" value="FAD/NAD(P)-binding domain"/>
    <property type="match status" value="1"/>
</dbReference>
<dbReference type="Gene3D" id="3.90.660.20">
    <property type="entry name" value="Protoporphyrinogen oxidase, mitochondrial, domain 2"/>
    <property type="match status" value="1"/>
</dbReference>
<keyword evidence="11 12" id="KW-0350">Heme biosynthesis</keyword>
<comment type="subcellular location">
    <subcellularLocation>
        <location evidence="12">Cytoplasm</location>
    </subcellularLocation>
</comment>
<dbReference type="OrthoDB" id="4496419at2"/>
<dbReference type="SUPFAM" id="SSF54373">
    <property type="entry name" value="FAD-linked reductases, C-terminal domain"/>
    <property type="match status" value="1"/>
</dbReference>
<organism evidence="14 16">
    <name type="scientific">Mumia zhuanghuii</name>
    <dbReference type="NCBI Taxonomy" id="2585211"/>
    <lineage>
        <taxon>Bacteria</taxon>
        <taxon>Bacillati</taxon>
        <taxon>Actinomycetota</taxon>
        <taxon>Actinomycetes</taxon>
        <taxon>Propionibacteriales</taxon>
        <taxon>Nocardioidaceae</taxon>
        <taxon>Mumia</taxon>
    </lineage>
</organism>
<comment type="pathway">
    <text evidence="4 12">Porphyrin-containing compound metabolism; protoheme biosynthesis.</text>
</comment>
<name>A0A5C4M9W4_9ACTN</name>
<evidence type="ECO:0000256" key="7">
    <source>
        <dbReference type="ARBA" id="ARBA00019046"/>
    </source>
</evidence>
<evidence type="ECO:0000313" key="16">
    <source>
        <dbReference type="Proteomes" id="UP000306740"/>
    </source>
</evidence>
<dbReference type="Gene3D" id="3.50.50.60">
    <property type="entry name" value="FAD/NAD(P)-binding domain"/>
    <property type="match status" value="1"/>
</dbReference>
<keyword evidence="9 12" id="KW-0274">FAD</keyword>
<reference evidence="14 16" key="1">
    <citation type="submission" date="2019-05" db="EMBL/GenBank/DDBJ databases">
        <title>Mumia sp. nov., isolated from the intestinal contents of plateau pika (Ochotona curzoniae) in the Qinghai-Tibet plateau of China.</title>
        <authorList>
            <person name="Tian Z."/>
        </authorList>
    </citation>
    <scope>NUCLEOTIDE SEQUENCE [LARGE SCALE GENOMIC DNA]</scope>
    <source>
        <strain evidence="16">527</strain>
        <strain evidence="14">Z527</strain>
    </source>
</reference>
<comment type="function">
    <text evidence="3 12">Involved in coproporphyrin-dependent heme b biosynthesis. Catalyzes the oxidation of coproporphyrinogen III to coproporphyrin III.</text>
</comment>
<evidence type="ECO:0000256" key="1">
    <source>
        <dbReference type="ARBA" id="ARBA00001755"/>
    </source>
</evidence>
<evidence type="ECO:0000313" key="15">
    <source>
        <dbReference type="EMBL" id="TNC45025.1"/>
    </source>
</evidence>
<dbReference type="EMBL" id="VDFR01000070">
    <property type="protein sequence ID" value="TNC45025.1"/>
    <property type="molecule type" value="Genomic_DNA"/>
</dbReference>
<comment type="catalytic activity">
    <reaction evidence="1">
        <text>coproporphyrinogen III + 3 O2 = coproporphyrin III + 3 H2O2</text>
        <dbReference type="Rhea" id="RHEA:43436"/>
        <dbReference type="ChEBI" id="CHEBI:15379"/>
        <dbReference type="ChEBI" id="CHEBI:16240"/>
        <dbReference type="ChEBI" id="CHEBI:57309"/>
        <dbReference type="ChEBI" id="CHEBI:131725"/>
        <dbReference type="EC" id="1.3.3.15"/>
    </reaction>
    <physiologicalReaction direction="left-to-right" evidence="1">
        <dbReference type="Rhea" id="RHEA:43437"/>
    </physiologicalReaction>
</comment>
<proteinExistence type="inferred from homology"/>
<accession>A0A5C4M9W4</accession>
<dbReference type="GO" id="GO:0004729">
    <property type="term" value="F:oxygen-dependent protoporphyrinogen oxidase activity"/>
    <property type="evidence" value="ECO:0007669"/>
    <property type="project" value="UniProtKB-UniRule"/>
</dbReference>
<dbReference type="NCBIfam" id="TIGR00562">
    <property type="entry name" value="proto_IX_ox"/>
    <property type="match status" value="1"/>
</dbReference>
<dbReference type="PANTHER" id="PTHR42923:SF3">
    <property type="entry name" value="PROTOPORPHYRINOGEN OXIDASE"/>
    <property type="match status" value="1"/>
</dbReference>
<dbReference type="InterPro" id="IPR002937">
    <property type="entry name" value="Amino_oxidase"/>
</dbReference>
<dbReference type="PANTHER" id="PTHR42923">
    <property type="entry name" value="PROTOPORPHYRINOGEN OXIDASE"/>
    <property type="match status" value="1"/>
</dbReference>
<evidence type="ECO:0000256" key="10">
    <source>
        <dbReference type="ARBA" id="ARBA00023002"/>
    </source>
</evidence>
<feature type="domain" description="Amine oxidase" evidence="13">
    <location>
        <begin position="14"/>
        <end position="457"/>
    </location>
</feature>
<dbReference type="RefSeq" id="WP_139106196.1">
    <property type="nucleotide sequence ID" value="NZ_VDFR01000070.1"/>
</dbReference>
<evidence type="ECO:0000256" key="12">
    <source>
        <dbReference type="RuleBase" id="RU364052"/>
    </source>
</evidence>
<evidence type="ECO:0000256" key="9">
    <source>
        <dbReference type="ARBA" id="ARBA00022827"/>
    </source>
</evidence>
<dbReference type="Pfam" id="PF01593">
    <property type="entry name" value="Amino_oxidase"/>
    <property type="match status" value="1"/>
</dbReference>
<dbReference type="InterPro" id="IPR004572">
    <property type="entry name" value="Protoporphyrinogen_oxidase"/>
</dbReference>
<dbReference type="Proteomes" id="UP000306740">
    <property type="component" value="Unassembled WGS sequence"/>
</dbReference>
<dbReference type="EC" id="1.3.3.15" evidence="6 12"/>
<keyword evidence="10 12" id="KW-0560">Oxidoreductase</keyword>
<evidence type="ECO:0000256" key="8">
    <source>
        <dbReference type="ARBA" id="ARBA00022630"/>
    </source>
</evidence>
<evidence type="ECO:0000259" key="13">
    <source>
        <dbReference type="Pfam" id="PF01593"/>
    </source>
</evidence>
<dbReference type="EMBL" id="VDFR01000215">
    <property type="protein sequence ID" value="TNC30532.1"/>
    <property type="molecule type" value="Genomic_DNA"/>
</dbReference>
<comment type="caution">
    <text evidence="14">The sequence shown here is derived from an EMBL/GenBank/DDBJ whole genome shotgun (WGS) entry which is preliminary data.</text>
</comment>
<dbReference type="AlphaFoldDB" id="A0A5C4M9W4"/>
<sequence>MRGPVHVVVVGGGIAGTTAARAVVERLPEAEVSILESSARIGGKLASAEVAGIMVDVGAESMLNRRPEAVGLARESGLADAVVHPEPVSASLWTRGALRPIPPSVMGVPSDMTALASSRVLSAPALLRARTDLPLPTPTDDVSVAAYVGHRLGREVVDVLVEPLLGGVYAGHASELSVQAAAPAIWALHERGVRIARAAAEQVASAPPGLPPVFAGLEGGIWQLPAAVARHPRVHVRTGSTVREASPLGHGRWRIVVGAANHPSTLEADALVLATPAAPTARLVAPTAPVAARLMREIEYASMAIVTLAVPREQIAAEATTSGFLVPPVEGRAIKAATFSSWKWGWLAKRSGDLVVLRASLGRAGEEHVLQRDDADLVALAVDDLGDAVGLRGPLTDVHVQRWGGGLPQYTVGHLDRVAQIRSEVATVPGLEVCGAAYEGVGIPAVVASARAAAGRVCDHLEGPSGRGAE</sequence>